<evidence type="ECO:0000313" key="2">
    <source>
        <dbReference type="EMBL" id="QII81677.1"/>
    </source>
</evidence>
<dbReference type="SUPFAM" id="SSF52540">
    <property type="entry name" value="P-loop containing nucleoside triphosphate hydrolases"/>
    <property type="match status" value="1"/>
</dbReference>
<dbReference type="AlphaFoldDB" id="A0A6G7K8V8"/>
<evidence type="ECO:0000259" key="1">
    <source>
        <dbReference type="Pfam" id="PF01926"/>
    </source>
</evidence>
<organism evidence="2 3">
    <name type="scientific">Jeotgalibaca arthritidis</name>
    <dbReference type="NCBI Taxonomy" id="1868794"/>
    <lineage>
        <taxon>Bacteria</taxon>
        <taxon>Bacillati</taxon>
        <taxon>Bacillota</taxon>
        <taxon>Bacilli</taxon>
        <taxon>Lactobacillales</taxon>
        <taxon>Carnobacteriaceae</taxon>
        <taxon>Jeotgalibaca</taxon>
    </lineage>
</organism>
<dbReference type="InterPro" id="IPR006073">
    <property type="entry name" value="GTP-bd"/>
</dbReference>
<dbReference type="EMBL" id="CP049740">
    <property type="protein sequence ID" value="QII81677.1"/>
    <property type="molecule type" value="Genomic_DNA"/>
</dbReference>
<protein>
    <recommendedName>
        <fullName evidence="1">G domain-containing protein</fullName>
    </recommendedName>
</protein>
<dbReference type="InterPro" id="IPR027417">
    <property type="entry name" value="P-loop_NTPase"/>
</dbReference>
<accession>A0A6G7K8V8</accession>
<evidence type="ECO:0000313" key="3">
    <source>
        <dbReference type="Proteomes" id="UP000501451"/>
    </source>
</evidence>
<reference evidence="2 3" key="1">
    <citation type="journal article" date="2017" name="Int. J. Syst. Evol. Microbiol.">
        <title>Jeotgalibaca porci sp. nov. and Jeotgalibaca arthritidis sp. nov., isolated from pigs, and emended description of the genus Jeotgalibaca.</title>
        <authorList>
            <person name="Zamora L."/>
            <person name="Perez-Sancho M."/>
            <person name="Dominguez L."/>
            <person name="Fernandez-Garayzabal J.F."/>
            <person name="Vela A.I."/>
        </authorList>
    </citation>
    <scope>NUCLEOTIDE SEQUENCE [LARGE SCALE GENOMIC DNA]</scope>
    <source>
        <strain evidence="2 3">CECT 9157</strain>
    </source>
</reference>
<dbReference type="RefSeq" id="WP_166161455.1">
    <property type="nucleotide sequence ID" value="NZ_CP049740.1"/>
</dbReference>
<gene>
    <name evidence="2" type="ORF">G7057_03750</name>
</gene>
<keyword evidence="3" id="KW-1185">Reference proteome</keyword>
<feature type="domain" description="G" evidence="1">
    <location>
        <begin position="6"/>
        <end position="42"/>
    </location>
</feature>
<proteinExistence type="predicted"/>
<sequence>MKRGNVLVIGNSGVGKSTLINSVLGVEKAKTGYGTSGTTDKLELY</sequence>
<dbReference type="Pfam" id="PF01926">
    <property type="entry name" value="MMR_HSR1"/>
    <property type="match status" value="1"/>
</dbReference>
<dbReference type="Gene3D" id="3.40.50.300">
    <property type="entry name" value="P-loop containing nucleotide triphosphate hydrolases"/>
    <property type="match status" value="1"/>
</dbReference>
<dbReference type="KEGG" id="jar:G7057_03750"/>
<name>A0A6G7K8V8_9LACT</name>
<dbReference type="Proteomes" id="UP000501451">
    <property type="component" value="Chromosome"/>
</dbReference>
<dbReference type="GO" id="GO:0005525">
    <property type="term" value="F:GTP binding"/>
    <property type="evidence" value="ECO:0007669"/>
    <property type="project" value="InterPro"/>
</dbReference>